<keyword evidence="3" id="KW-1185">Reference proteome</keyword>
<dbReference type="InterPro" id="IPR041698">
    <property type="entry name" value="Methyltransf_25"/>
</dbReference>
<keyword evidence="2" id="KW-0808">Transferase</keyword>
<accession>A0ABW7N0S9</accession>
<organism evidence="2 3">
    <name type="scientific">Gaetbulibacter aestuarii</name>
    <dbReference type="NCBI Taxonomy" id="1502358"/>
    <lineage>
        <taxon>Bacteria</taxon>
        <taxon>Pseudomonadati</taxon>
        <taxon>Bacteroidota</taxon>
        <taxon>Flavobacteriia</taxon>
        <taxon>Flavobacteriales</taxon>
        <taxon>Flavobacteriaceae</taxon>
        <taxon>Gaetbulibacter</taxon>
    </lineage>
</organism>
<dbReference type="EMBL" id="JBAWKB010000004">
    <property type="protein sequence ID" value="MFH6772681.1"/>
    <property type="molecule type" value="Genomic_DNA"/>
</dbReference>
<comment type="caution">
    <text evidence="2">The sequence shown here is derived from an EMBL/GenBank/DDBJ whole genome shotgun (WGS) entry which is preliminary data.</text>
</comment>
<dbReference type="RefSeq" id="WP_344741887.1">
    <property type="nucleotide sequence ID" value="NZ_BAABAY010000006.1"/>
</dbReference>
<dbReference type="EC" id="2.1.-.-" evidence="2"/>
<dbReference type="GO" id="GO:0032259">
    <property type="term" value="P:methylation"/>
    <property type="evidence" value="ECO:0007669"/>
    <property type="project" value="UniProtKB-KW"/>
</dbReference>
<sequence>MESSFSNDFIDHTISDWAGRKEPNIVEKYLFENYLENSELSVLEAGTGAGVLSFCLEKKFGFKNITAFDIIPKMIKKAQDKAKKQKSNIKFMVANACHLQSLKSGQFDYLIYLGQILSMVPEEQLNLALEEAYRLGSKNSTYFFSFLDWGSRWYNPILSFNINLARLLTGRPIKKYYIPEIKYKGSINWHFYENEQHALLWCKKDRIIRKLKLAGFNVKKIYYESDITNKKGTAFYFVCNK</sequence>
<dbReference type="Gene3D" id="3.40.50.150">
    <property type="entry name" value="Vaccinia Virus protein VP39"/>
    <property type="match status" value="1"/>
</dbReference>
<dbReference type="Pfam" id="PF13649">
    <property type="entry name" value="Methyltransf_25"/>
    <property type="match status" value="1"/>
</dbReference>
<dbReference type="SUPFAM" id="SSF53335">
    <property type="entry name" value="S-adenosyl-L-methionine-dependent methyltransferases"/>
    <property type="match status" value="1"/>
</dbReference>
<proteinExistence type="predicted"/>
<reference evidence="2 3" key="1">
    <citation type="submission" date="2024-02" db="EMBL/GenBank/DDBJ databases">
        <title>A Gaetbulibacter species isolated from tidal flats and genomic insights of their niches.</title>
        <authorList>
            <person name="Ye Y."/>
        </authorList>
    </citation>
    <scope>NUCLEOTIDE SEQUENCE [LARGE SCALE GENOMIC DNA]</scope>
    <source>
        <strain evidence="2 3">KYW382</strain>
    </source>
</reference>
<name>A0ABW7N0S9_9FLAO</name>
<keyword evidence="2" id="KW-0489">Methyltransferase</keyword>
<dbReference type="GO" id="GO:0008168">
    <property type="term" value="F:methyltransferase activity"/>
    <property type="evidence" value="ECO:0007669"/>
    <property type="project" value="UniProtKB-KW"/>
</dbReference>
<dbReference type="CDD" id="cd02440">
    <property type="entry name" value="AdoMet_MTases"/>
    <property type="match status" value="1"/>
</dbReference>
<dbReference type="Proteomes" id="UP001610100">
    <property type="component" value="Unassembled WGS sequence"/>
</dbReference>
<protein>
    <submittedName>
        <fullName evidence="2">Class I SAM-dependent methyltransferase</fullName>
        <ecNumber evidence="2">2.1.-.-</ecNumber>
    </submittedName>
</protein>
<evidence type="ECO:0000313" key="2">
    <source>
        <dbReference type="EMBL" id="MFH6772681.1"/>
    </source>
</evidence>
<gene>
    <name evidence="2" type="ORF">V8G58_12120</name>
</gene>
<feature type="domain" description="Methyltransferase" evidence="1">
    <location>
        <begin position="42"/>
        <end position="135"/>
    </location>
</feature>
<evidence type="ECO:0000313" key="3">
    <source>
        <dbReference type="Proteomes" id="UP001610100"/>
    </source>
</evidence>
<evidence type="ECO:0000259" key="1">
    <source>
        <dbReference type="Pfam" id="PF13649"/>
    </source>
</evidence>
<dbReference type="InterPro" id="IPR029063">
    <property type="entry name" value="SAM-dependent_MTases_sf"/>
</dbReference>